<dbReference type="Gene3D" id="2.10.60.10">
    <property type="entry name" value="CD59"/>
    <property type="match status" value="1"/>
</dbReference>
<feature type="transmembrane region" description="Helical" evidence="3">
    <location>
        <begin position="93"/>
        <end position="112"/>
    </location>
</feature>
<evidence type="ECO:0000259" key="4">
    <source>
        <dbReference type="SMART" id="SM00134"/>
    </source>
</evidence>
<evidence type="ECO:0000313" key="7">
    <source>
        <dbReference type="Proteomes" id="UP001159427"/>
    </source>
</evidence>
<feature type="domain" description="UPAR/Ly6" evidence="4">
    <location>
        <begin position="4"/>
        <end position="97"/>
    </location>
</feature>
<evidence type="ECO:0000313" key="6">
    <source>
        <dbReference type="EMBL" id="CAH3183496.1"/>
    </source>
</evidence>
<evidence type="ECO:0000256" key="3">
    <source>
        <dbReference type="SAM" id="Phobius"/>
    </source>
</evidence>
<dbReference type="PANTHER" id="PTHR10036">
    <property type="entry name" value="CD59 GLYCOPROTEIN"/>
    <property type="match status" value="1"/>
</dbReference>
<dbReference type="InterPro" id="IPR045860">
    <property type="entry name" value="Snake_toxin-like_sf"/>
</dbReference>
<organism evidence="6 7">
    <name type="scientific">Porites evermanni</name>
    <dbReference type="NCBI Taxonomy" id="104178"/>
    <lineage>
        <taxon>Eukaryota</taxon>
        <taxon>Metazoa</taxon>
        <taxon>Cnidaria</taxon>
        <taxon>Anthozoa</taxon>
        <taxon>Hexacorallia</taxon>
        <taxon>Scleractinia</taxon>
        <taxon>Fungiina</taxon>
        <taxon>Poritidae</taxon>
        <taxon>Porites</taxon>
    </lineage>
</organism>
<feature type="non-terminal residue" evidence="6">
    <location>
        <position position="1"/>
    </location>
</feature>
<dbReference type="InterPro" id="IPR016054">
    <property type="entry name" value="LY6_UPA_recep-like"/>
</dbReference>
<comment type="caution">
    <text evidence="6">The sequence shown here is derived from an EMBL/GenBank/DDBJ whole genome shotgun (WGS) entry which is preliminary data.</text>
</comment>
<proteinExistence type="predicted"/>
<dbReference type="PANTHER" id="PTHR10036:SF3">
    <property type="entry name" value="PROTEIN SLEEPLESS-RELATED"/>
    <property type="match status" value="1"/>
</dbReference>
<keyword evidence="3" id="KW-0812">Transmembrane</keyword>
<dbReference type="Proteomes" id="UP001159427">
    <property type="component" value="Unassembled WGS sequence"/>
</dbReference>
<dbReference type="SMART" id="SM00134">
    <property type="entry name" value="LU"/>
    <property type="match status" value="1"/>
</dbReference>
<dbReference type="SUPFAM" id="SSF57302">
    <property type="entry name" value="Snake toxin-like"/>
    <property type="match status" value="1"/>
</dbReference>
<keyword evidence="1" id="KW-0732">Signal</keyword>
<keyword evidence="7" id="KW-1185">Reference proteome</keyword>
<dbReference type="Pfam" id="PF00021">
    <property type="entry name" value="UPAR_LY6"/>
    <property type="match status" value="1"/>
</dbReference>
<reference evidence="6 7" key="1">
    <citation type="submission" date="2022-05" db="EMBL/GenBank/DDBJ databases">
        <authorList>
            <consortium name="Genoscope - CEA"/>
            <person name="William W."/>
        </authorList>
    </citation>
    <scope>NUCLEOTIDE SEQUENCE [LARGE SCALE GENOMIC DNA]</scope>
</reference>
<dbReference type="EMBL" id="CALNXI010002133">
    <property type="protein sequence ID" value="CAH3183496.1"/>
    <property type="molecule type" value="Genomic_DNA"/>
</dbReference>
<keyword evidence="3" id="KW-0472">Membrane</keyword>
<protein>
    <recommendedName>
        <fullName evidence="4">UPAR/Ly6 domain-containing protein</fullName>
    </recommendedName>
</protein>
<sequence>GRGIKCYQCDSAKSWDHCVPGSNTECSAGLDSCVKFEGQAEFQGVTRKYFYKGCALKSRCTDKVCKIVLPSSATIKKCDVSCCQSDLCNGAKVPVVSGFLFLACALVAFFFLNRIFSV</sequence>
<gene>
    <name evidence="6" type="ORF">PEVE_00014907</name>
    <name evidence="5" type="ORF">PEVE_00014914</name>
</gene>
<keyword evidence="2" id="KW-1015">Disulfide bond</keyword>
<dbReference type="EMBL" id="CALNXI010002133">
    <property type="protein sequence ID" value="CAH3183495.1"/>
    <property type="molecule type" value="Genomic_DNA"/>
</dbReference>
<accession>A0ABN8RVI3</accession>
<evidence type="ECO:0000256" key="2">
    <source>
        <dbReference type="ARBA" id="ARBA00023157"/>
    </source>
</evidence>
<evidence type="ECO:0000256" key="1">
    <source>
        <dbReference type="ARBA" id="ARBA00022729"/>
    </source>
</evidence>
<name>A0ABN8RVI3_9CNID</name>
<evidence type="ECO:0000313" key="5">
    <source>
        <dbReference type="EMBL" id="CAH3183495.1"/>
    </source>
</evidence>
<keyword evidence="3" id="KW-1133">Transmembrane helix</keyword>
<dbReference type="CDD" id="cd00117">
    <property type="entry name" value="TFP"/>
    <property type="match status" value="1"/>
</dbReference>